<organism evidence="2 3">
    <name type="scientific">Streptomyces griseoviridis</name>
    <dbReference type="NCBI Taxonomy" id="45398"/>
    <lineage>
        <taxon>Bacteria</taxon>
        <taxon>Bacillati</taxon>
        <taxon>Actinomycetota</taxon>
        <taxon>Actinomycetes</taxon>
        <taxon>Kitasatosporales</taxon>
        <taxon>Streptomycetaceae</taxon>
        <taxon>Streptomyces</taxon>
    </lineage>
</organism>
<dbReference type="AlphaFoldDB" id="A0A918GUH3"/>
<reference evidence="2" key="1">
    <citation type="journal article" date="2014" name="Int. J. Syst. Evol. Microbiol.">
        <title>Complete genome sequence of Corynebacterium casei LMG S-19264T (=DSM 44701T), isolated from a smear-ripened cheese.</title>
        <authorList>
            <consortium name="US DOE Joint Genome Institute (JGI-PGF)"/>
            <person name="Walter F."/>
            <person name="Albersmeier A."/>
            <person name="Kalinowski J."/>
            <person name="Ruckert C."/>
        </authorList>
    </citation>
    <scope>NUCLEOTIDE SEQUENCE</scope>
    <source>
        <strain evidence="2">JCM 4234</strain>
    </source>
</reference>
<sequence length="59" mass="6436">MQEGGTAETGLSGHHEPGAVRPQPVEQGGHRPSLWAPPVQSHRRTYDRVSGHSREVTRA</sequence>
<protein>
    <submittedName>
        <fullName evidence="2">Uncharacterized protein</fullName>
    </submittedName>
</protein>
<evidence type="ECO:0000313" key="2">
    <source>
        <dbReference type="EMBL" id="GGS65011.1"/>
    </source>
</evidence>
<accession>A0A918GUH3</accession>
<evidence type="ECO:0000313" key="3">
    <source>
        <dbReference type="Proteomes" id="UP000653493"/>
    </source>
</evidence>
<comment type="caution">
    <text evidence="2">The sequence shown here is derived from an EMBL/GenBank/DDBJ whole genome shotgun (WGS) entry which is preliminary data.</text>
</comment>
<feature type="compositionally biased region" description="Basic and acidic residues" evidence="1">
    <location>
        <begin position="44"/>
        <end position="59"/>
    </location>
</feature>
<feature type="region of interest" description="Disordered" evidence="1">
    <location>
        <begin position="1"/>
        <end position="59"/>
    </location>
</feature>
<name>A0A918GUH3_STRGD</name>
<keyword evidence="3" id="KW-1185">Reference proteome</keyword>
<evidence type="ECO:0000256" key="1">
    <source>
        <dbReference type="SAM" id="MobiDB-lite"/>
    </source>
</evidence>
<proteinExistence type="predicted"/>
<gene>
    <name evidence="2" type="ORF">GCM10010238_62550</name>
</gene>
<reference evidence="2" key="2">
    <citation type="submission" date="2020-09" db="EMBL/GenBank/DDBJ databases">
        <authorList>
            <person name="Sun Q."/>
            <person name="Ohkuma M."/>
        </authorList>
    </citation>
    <scope>NUCLEOTIDE SEQUENCE</scope>
    <source>
        <strain evidence="2">JCM 4234</strain>
    </source>
</reference>
<dbReference type="Proteomes" id="UP000653493">
    <property type="component" value="Unassembled WGS sequence"/>
</dbReference>
<dbReference type="EMBL" id="BMSL01000030">
    <property type="protein sequence ID" value="GGS65011.1"/>
    <property type="molecule type" value="Genomic_DNA"/>
</dbReference>